<dbReference type="OrthoDB" id="256126at2"/>
<gene>
    <name evidence="1" type="ORF">IP93_02994</name>
</gene>
<name>A0A562LFI1_9GAMM</name>
<dbReference type="RefSeq" id="WP_144817025.1">
    <property type="nucleotide sequence ID" value="NZ_VLKP01000017.1"/>
</dbReference>
<comment type="caution">
    <text evidence="1">The sequence shown here is derived from an EMBL/GenBank/DDBJ whole genome shotgun (WGS) entry which is preliminary data.</text>
</comment>
<dbReference type="Pfam" id="PF14462">
    <property type="entry name" value="Prok-E2_E"/>
    <property type="match status" value="1"/>
</dbReference>
<sequence length="136" mass="15495">MTLRRDFTLPPADVEFLDAFGRPWETVTHGNGWVLIHDVPAPRPGYAIESYTMAIRIEPGYPMACLDMVYVYPALVRADGQPINATQVTQDIEGRSYQRWSRHYTAENPWIPGTDGLERHVLSAEQWFAREVATCT</sequence>
<reference evidence="1 2" key="1">
    <citation type="journal article" date="2015" name="Stand. Genomic Sci.">
        <title>Genomic Encyclopedia of Bacterial and Archaeal Type Strains, Phase III: the genomes of soil and plant-associated and newly described type strains.</title>
        <authorList>
            <person name="Whitman W.B."/>
            <person name="Woyke T."/>
            <person name="Klenk H.P."/>
            <person name="Zhou Y."/>
            <person name="Lilburn T.G."/>
            <person name="Beck B.J."/>
            <person name="De Vos P."/>
            <person name="Vandamme P."/>
            <person name="Eisen J.A."/>
            <person name="Garrity G."/>
            <person name="Hugenholtz P."/>
            <person name="Kyrpides N.C."/>
        </authorList>
    </citation>
    <scope>NUCLEOTIDE SEQUENCE [LARGE SCALE GENOMIC DNA]</scope>
    <source>
        <strain evidence="1 2">CGMCC 1.10136</strain>
    </source>
</reference>
<evidence type="ECO:0000313" key="1">
    <source>
        <dbReference type="EMBL" id="TWI06374.1"/>
    </source>
</evidence>
<organism evidence="1 2">
    <name type="scientific">Aerolutibacter ruishenii</name>
    <dbReference type="NCBI Taxonomy" id="686800"/>
    <lineage>
        <taxon>Bacteria</taxon>
        <taxon>Pseudomonadati</taxon>
        <taxon>Pseudomonadota</taxon>
        <taxon>Gammaproteobacteria</taxon>
        <taxon>Lysobacterales</taxon>
        <taxon>Lysobacteraceae</taxon>
        <taxon>Aerolutibacter</taxon>
    </lineage>
</organism>
<dbReference type="EMBL" id="VLKP01000017">
    <property type="protein sequence ID" value="TWI06374.1"/>
    <property type="molecule type" value="Genomic_DNA"/>
</dbReference>
<evidence type="ECO:0000313" key="2">
    <source>
        <dbReference type="Proteomes" id="UP000316471"/>
    </source>
</evidence>
<proteinExistence type="predicted"/>
<accession>A0A562LFI1</accession>
<dbReference type="InterPro" id="IPR025701">
    <property type="entry name" value="UBQ-conjugat_E2_E"/>
</dbReference>
<dbReference type="Proteomes" id="UP000316471">
    <property type="component" value="Unassembled WGS sequence"/>
</dbReference>
<keyword evidence="2" id="KW-1185">Reference proteome</keyword>
<dbReference type="AlphaFoldDB" id="A0A562LFI1"/>
<protein>
    <submittedName>
        <fullName evidence="1">E2/UBC family protein E</fullName>
    </submittedName>
</protein>